<evidence type="ECO:0000256" key="1">
    <source>
        <dbReference type="SAM" id="SignalP"/>
    </source>
</evidence>
<dbReference type="STRING" id="356882.A0A423X2Z0"/>
<protein>
    <submittedName>
        <fullName evidence="2">Uncharacterized protein</fullName>
    </submittedName>
</protein>
<reference evidence="2 3" key="1">
    <citation type="submission" date="2015-09" db="EMBL/GenBank/DDBJ databases">
        <title>Host preference determinants of Valsa canker pathogens revealed by comparative genomics.</title>
        <authorList>
            <person name="Yin Z."/>
            <person name="Huang L."/>
        </authorList>
    </citation>
    <scope>NUCLEOTIDE SEQUENCE [LARGE SCALE GENOMIC DNA]</scope>
    <source>
        <strain evidence="2 3">03-1</strain>
    </source>
</reference>
<keyword evidence="1" id="KW-0732">Signal</keyword>
<gene>
    <name evidence="2" type="ORF">VMCG_01875</name>
</gene>
<accession>A0A423X2Z0</accession>
<evidence type="ECO:0000313" key="3">
    <source>
        <dbReference type="Proteomes" id="UP000283895"/>
    </source>
</evidence>
<feature type="signal peptide" evidence="1">
    <location>
        <begin position="1"/>
        <end position="22"/>
    </location>
</feature>
<dbReference type="AlphaFoldDB" id="A0A423X2Z0"/>
<evidence type="ECO:0000313" key="2">
    <source>
        <dbReference type="EMBL" id="ROW10190.1"/>
    </source>
</evidence>
<proteinExistence type="predicted"/>
<dbReference type="EMBL" id="LKEA01000003">
    <property type="protein sequence ID" value="ROW10190.1"/>
    <property type="molecule type" value="Genomic_DNA"/>
</dbReference>
<sequence length="128" mass="13050">MHSSYTLPRLITLLLLPFTTTASPTVELPTADLDPRAVNGHCSGSKATGVWLDDGICIATGTCNSYDGAYKTGACPNDATDVKCCVVGLGDSSSTNPCGGTSYCDWTANGCGGTWKSAPSSGKLSYGA</sequence>
<keyword evidence="3" id="KW-1185">Reference proteome</keyword>
<feature type="chain" id="PRO_5019447447" evidence="1">
    <location>
        <begin position="23"/>
        <end position="128"/>
    </location>
</feature>
<dbReference type="OrthoDB" id="2251794at2759"/>
<comment type="caution">
    <text evidence="2">The sequence shown here is derived from an EMBL/GenBank/DDBJ whole genome shotgun (WGS) entry which is preliminary data.</text>
</comment>
<name>A0A423X2Z0_9PEZI</name>
<organism evidence="2 3">
    <name type="scientific">Cytospora schulzeri</name>
    <dbReference type="NCBI Taxonomy" id="448051"/>
    <lineage>
        <taxon>Eukaryota</taxon>
        <taxon>Fungi</taxon>
        <taxon>Dikarya</taxon>
        <taxon>Ascomycota</taxon>
        <taxon>Pezizomycotina</taxon>
        <taxon>Sordariomycetes</taxon>
        <taxon>Sordariomycetidae</taxon>
        <taxon>Diaporthales</taxon>
        <taxon>Cytosporaceae</taxon>
        <taxon>Cytospora</taxon>
    </lineage>
</organism>
<dbReference type="Proteomes" id="UP000283895">
    <property type="component" value="Unassembled WGS sequence"/>
</dbReference>